<dbReference type="EMBL" id="LR796428">
    <property type="protein sequence ID" value="CAB4144794.1"/>
    <property type="molecule type" value="Genomic_DNA"/>
</dbReference>
<name>A0A6J5MDX6_9CAUD</name>
<reference evidence="1" key="1">
    <citation type="submission" date="2020-04" db="EMBL/GenBank/DDBJ databases">
        <authorList>
            <person name="Chiriac C."/>
            <person name="Salcher M."/>
            <person name="Ghai R."/>
            <person name="Kavagutti S V."/>
        </authorList>
    </citation>
    <scope>NUCLEOTIDE SEQUENCE</scope>
</reference>
<proteinExistence type="predicted"/>
<protein>
    <submittedName>
        <fullName evidence="1">Uncharacterized protein</fullName>
    </submittedName>
</protein>
<gene>
    <name evidence="2" type="ORF">UFOVP1200_27</name>
    <name evidence="1" type="ORF">UFOVP469_54</name>
</gene>
<organism evidence="1">
    <name type="scientific">uncultured Caudovirales phage</name>
    <dbReference type="NCBI Taxonomy" id="2100421"/>
    <lineage>
        <taxon>Viruses</taxon>
        <taxon>Duplodnaviria</taxon>
        <taxon>Heunggongvirae</taxon>
        <taxon>Uroviricota</taxon>
        <taxon>Caudoviricetes</taxon>
        <taxon>Peduoviridae</taxon>
        <taxon>Maltschvirus</taxon>
        <taxon>Maltschvirus maltsch</taxon>
    </lineage>
</organism>
<sequence>MLIAGQSAAGNAVPLAVNSTGGLVSGSAGFTASASFTPAATAYGAADVMSVAQAFAFLDAAGNAIPSASLICITAAITKIDVTAVPSGQTSYTLYCYSVTPPSAQADNAAWTLASADLPSYLGSIALGTPADLGAALYIRASAPNLYAQLAGTSLFGVLVTDGAHTAAAVARQIRLHCTVI</sequence>
<evidence type="ECO:0000313" key="2">
    <source>
        <dbReference type="EMBL" id="CAB4189979.1"/>
    </source>
</evidence>
<evidence type="ECO:0000313" key="1">
    <source>
        <dbReference type="EMBL" id="CAB4144794.1"/>
    </source>
</evidence>
<accession>A0A6J5MDX6</accession>
<dbReference type="EMBL" id="LR797153">
    <property type="protein sequence ID" value="CAB4189979.1"/>
    <property type="molecule type" value="Genomic_DNA"/>
</dbReference>